<organism evidence="2 3">
    <name type="scientific">Microvenator marinus</name>
    <dbReference type="NCBI Taxonomy" id="2600177"/>
    <lineage>
        <taxon>Bacteria</taxon>
        <taxon>Deltaproteobacteria</taxon>
        <taxon>Bradymonadales</taxon>
        <taxon>Microvenatoraceae</taxon>
        <taxon>Microvenator</taxon>
    </lineage>
</organism>
<feature type="signal peptide" evidence="1">
    <location>
        <begin position="1"/>
        <end position="25"/>
    </location>
</feature>
<keyword evidence="1" id="KW-0732">Signal</keyword>
<dbReference type="AlphaFoldDB" id="A0A5B8XR11"/>
<reference evidence="2 3" key="1">
    <citation type="submission" date="2019-08" db="EMBL/GenBank/DDBJ databases">
        <authorList>
            <person name="Liang Q."/>
        </authorList>
    </citation>
    <scope>NUCLEOTIDE SEQUENCE [LARGE SCALE GENOMIC DNA]</scope>
    <source>
        <strain evidence="2 3">V1718</strain>
    </source>
</reference>
<dbReference type="EMBL" id="CP042467">
    <property type="protein sequence ID" value="QED27428.1"/>
    <property type="molecule type" value="Genomic_DNA"/>
</dbReference>
<feature type="chain" id="PRO_5022865639" description="START domain-containing protein" evidence="1">
    <location>
        <begin position="26"/>
        <end position="223"/>
    </location>
</feature>
<protein>
    <recommendedName>
        <fullName evidence="4">START domain-containing protein</fullName>
    </recommendedName>
</protein>
<accession>A0A5B8XR11</accession>
<dbReference type="InterPro" id="IPR023393">
    <property type="entry name" value="START-like_dom_sf"/>
</dbReference>
<dbReference type="Proteomes" id="UP000321595">
    <property type="component" value="Chromosome"/>
</dbReference>
<evidence type="ECO:0000313" key="3">
    <source>
        <dbReference type="Proteomes" id="UP000321595"/>
    </source>
</evidence>
<proteinExistence type="predicted"/>
<evidence type="ECO:0000256" key="1">
    <source>
        <dbReference type="SAM" id="SignalP"/>
    </source>
</evidence>
<dbReference type="RefSeq" id="WP_146959113.1">
    <property type="nucleotide sequence ID" value="NZ_CP042467.1"/>
</dbReference>
<dbReference type="Gene3D" id="3.30.530.20">
    <property type="match status" value="1"/>
</dbReference>
<keyword evidence="3" id="KW-1185">Reference proteome</keyword>
<dbReference type="OrthoDB" id="5458353at2"/>
<gene>
    <name evidence="2" type="ORF">FRD01_09285</name>
</gene>
<evidence type="ECO:0008006" key="4">
    <source>
        <dbReference type="Google" id="ProtNLM"/>
    </source>
</evidence>
<sequence>MSRLKITPLLLILLFFVGWSAPATAQHMYKYTGWQKGPWKVHSKEKGGITVYTNSKVPTGVDAIRVDVILPYSAKDMFPIITDPERARTYSFIEEFEPIANYGTWGYLYQRVSATGIQDRDFTVKLNLFEPEGTNKGPYGWKWVQDNSKGPKEKDGVVRATVVAGSYILQPIENGARTLVSYRLWFDPGTWVPDFLVGSALRDGCVETVRRLRSDAEKKFGKR</sequence>
<name>A0A5B8XR11_9DELT</name>
<dbReference type="SUPFAM" id="SSF55961">
    <property type="entry name" value="Bet v1-like"/>
    <property type="match status" value="1"/>
</dbReference>
<dbReference type="KEGG" id="bbae:FRD01_09285"/>
<evidence type="ECO:0000313" key="2">
    <source>
        <dbReference type="EMBL" id="QED27428.1"/>
    </source>
</evidence>